<dbReference type="GO" id="GO:0005524">
    <property type="term" value="F:ATP binding"/>
    <property type="evidence" value="ECO:0007669"/>
    <property type="project" value="InterPro"/>
</dbReference>
<evidence type="ECO:0000256" key="4">
    <source>
        <dbReference type="ARBA" id="ARBA00022695"/>
    </source>
</evidence>
<keyword evidence="5" id="KW-0547">Nucleotide-binding</keyword>
<dbReference type="InterPro" id="IPR013846">
    <property type="entry name" value="mRNA_cap_enzyme_C"/>
</dbReference>
<dbReference type="Gene3D" id="2.40.50.140">
    <property type="entry name" value="Nucleic acid-binding proteins"/>
    <property type="match status" value="1"/>
</dbReference>
<evidence type="ECO:0000313" key="10">
    <source>
        <dbReference type="EMBL" id="TNJ30709.1"/>
    </source>
</evidence>
<keyword evidence="2" id="KW-0507">mRNA processing</keyword>
<comment type="caution">
    <text evidence="10">The sequence shown here is derived from an EMBL/GenBank/DDBJ whole genome shotgun (WGS) entry which is preliminary data.</text>
</comment>
<protein>
    <recommendedName>
        <fullName evidence="1">mRNA guanylyltransferase</fullName>
        <ecNumber evidence="1">2.7.7.50</ecNumber>
    </recommendedName>
</protein>
<dbReference type="GO" id="GO:0004484">
    <property type="term" value="F:mRNA guanylyltransferase activity"/>
    <property type="evidence" value="ECO:0007669"/>
    <property type="project" value="UniProtKB-EC"/>
</dbReference>
<evidence type="ECO:0000313" key="11">
    <source>
        <dbReference type="Proteomes" id="UP000315496"/>
    </source>
</evidence>
<reference evidence="10 11" key="1">
    <citation type="submission" date="2019-05" db="EMBL/GenBank/DDBJ databases">
        <title>The compact genome of Giardia muris reveals important steps in the evolution of intestinal protozoan parasites.</title>
        <authorList>
            <person name="Xu F."/>
            <person name="Jimenez-Gonzalez A."/>
            <person name="Einarsson E."/>
            <person name="Astvaldsson A."/>
            <person name="Peirasmaki D."/>
            <person name="Eckmann L."/>
            <person name="Andersson J.O."/>
            <person name="Svard S.G."/>
            <person name="Jerlstrom-Hultqvist J."/>
        </authorList>
    </citation>
    <scope>NUCLEOTIDE SEQUENCE [LARGE SCALE GENOMIC DNA]</scope>
    <source>
        <strain evidence="10 11">Roberts-Thomson</strain>
    </source>
</reference>
<dbReference type="Pfam" id="PF01331">
    <property type="entry name" value="mRNA_cap_enzyme"/>
    <property type="match status" value="1"/>
</dbReference>
<evidence type="ECO:0000256" key="7">
    <source>
        <dbReference type="ARBA" id="ARBA00023134"/>
    </source>
</evidence>
<dbReference type="OrthoDB" id="200924at2759"/>
<dbReference type="InterPro" id="IPR012340">
    <property type="entry name" value="NA-bd_OB-fold"/>
</dbReference>
<evidence type="ECO:0000256" key="3">
    <source>
        <dbReference type="ARBA" id="ARBA00022679"/>
    </source>
</evidence>
<evidence type="ECO:0000256" key="2">
    <source>
        <dbReference type="ARBA" id="ARBA00022664"/>
    </source>
</evidence>
<dbReference type="GO" id="GO:0005525">
    <property type="term" value="F:GTP binding"/>
    <property type="evidence" value="ECO:0007669"/>
    <property type="project" value="UniProtKB-KW"/>
</dbReference>
<dbReference type="Pfam" id="PF03919">
    <property type="entry name" value="mRNA_cap_C"/>
    <property type="match status" value="1"/>
</dbReference>
<dbReference type="SUPFAM" id="SSF56091">
    <property type="entry name" value="DNA ligase/mRNA capping enzyme, catalytic domain"/>
    <property type="match status" value="1"/>
</dbReference>
<dbReference type="Proteomes" id="UP000315496">
    <property type="component" value="Chromosome 1"/>
</dbReference>
<dbReference type="AlphaFoldDB" id="A0A4Z1TDS8"/>
<keyword evidence="7" id="KW-0342">GTP-binding</keyword>
<feature type="domain" description="mRNA capping enzyme adenylation" evidence="8">
    <location>
        <begin position="137"/>
        <end position="261"/>
    </location>
</feature>
<sequence>MDKLTQSFVKQLELYSQDDASLFQQVITQVLGMDPGVQMFPGAQPVSLEPHKGLSDIVHTDYLACEKTDGTRFLLYLPPCNKNWLYTPESITIERDYFYIDRAYSFRRAKGNLLLKGVCQALGITEAEVEAAITTDRQATLAKRVNSFTLLFDGEVVQDTIAGKDVLAFYVFDSLIFINSTFALDLRKRLEIANRLPELLIHLSPEAIEFKTKVFYEKSQIRELFRLIEAKELPHKSDGVIFTSVDEPYTPGTCHSIQKWKPLEQNTVDLCVKCSQERNTKLLTEAEYACLLKDISRRRAEATDGSLMEAVQSAISPEAEKIVSELVKRPAATKNEAQLFLSQDRLLEPYPVDVMFLDDKKYAGLSKREQDLYSRERALILEVRWDKTKETITYDDVSSLIFQYYPQLQRTCRSINIQRKRQGGWASVKPREDKERPNHRFVFESVCRSYDEHIDEETLCGILLGEIRLPNGGSPSQLSPYLLRPIRTPGYEY</sequence>
<evidence type="ECO:0000259" key="9">
    <source>
        <dbReference type="Pfam" id="PF03919"/>
    </source>
</evidence>
<gene>
    <name evidence="10" type="ORF">GMRT_15357</name>
</gene>
<dbReference type="CDD" id="cd07895">
    <property type="entry name" value="Adenylation_mRNA_capping"/>
    <property type="match status" value="1"/>
</dbReference>
<dbReference type="SUPFAM" id="SSF50249">
    <property type="entry name" value="Nucleic acid-binding proteins"/>
    <property type="match status" value="1"/>
</dbReference>
<keyword evidence="4" id="KW-0548">Nucleotidyltransferase</keyword>
<dbReference type="PANTHER" id="PTHR10367:SF25">
    <property type="entry name" value="DUAL SPECIFICITY PHOSPHATASE CATALYTIC DOMAIN PROTEIN (AFU_ORTHOLOGUE AFUA_1G03540)"/>
    <property type="match status" value="1"/>
</dbReference>
<evidence type="ECO:0000256" key="6">
    <source>
        <dbReference type="ARBA" id="ARBA00023042"/>
    </source>
</evidence>
<proteinExistence type="predicted"/>
<dbReference type="InterPro" id="IPR001339">
    <property type="entry name" value="mRNA_cap_enzyme_adenylation"/>
</dbReference>
<evidence type="ECO:0000259" key="8">
    <source>
        <dbReference type="Pfam" id="PF01331"/>
    </source>
</evidence>
<feature type="domain" description="mRNA capping enzyme C-terminal" evidence="9">
    <location>
        <begin position="358"/>
        <end position="459"/>
    </location>
</feature>
<keyword evidence="3" id="KW-0808">Transferase</keyword>
<evidence type="ECO:0000256" key="5">
    <source>
        <dbReference type="ARBA" id="ARBA00022741"/>
    </source>
</evidence>
<evidence type="ECO:0000256" key="1">
    <source>
        <dbReference type="ARBA" id="ARBA00012475"/>
    </source>
</evidence>
<accession>A0A4Z1TDS8</accession>
<organism evidence="10 11">
    <name type="scientific">Giardia muris</name>
    <dbReference type="NCBI Taxonomy" id="5742"/>
    <lineage>
        <taxon>Eukaryota</taxon>
        <taxon>Metamonada</taxon>
        <taxon>Diplomonadida</taxon>
        <taxon>Hexamitidae</taxon>
        <taxon>Giardiinae</taxon>
        <taxon>Giardia</taxon>
    </lineage>
</organism>
<dbReference type="EC" id="2.7.7.50" evidence="1"/>
<dbReference type="GO" id="GO:0006370">
    <property type="term" value="P:7-methylguanosine mRNA capping"/>
    <property type="evidence" value="ECO:0007669"/>
    <property type="project" value="UniProtKB-KW"/>
</dbReference>
<dbReference type="EMBL" id="VDLU01000001">
    <property type="protein sequence ID" value="TNJ30709.1"/>
    <property type="molecule type" value="Genomic_DNA"/>
</dbReference>
<name>A0A4Z1TDS8_GIAMU</name>
<dbReference type="InterPro" id="IPR051029">
    <property type="entry name" value="mRNA_Capping_Enz/RNA_Phosphat"/>
</dbReference>
<dbReference type="VEuPathDB" id="GiardiaDB:GMRT_15357"/>
<dbReference type="Gene3D" id="3.30.470.30">
    <property type="entry name" value="DNA ligase/mRNA capping enzyme"/>
    <property type="match status" value="1"/>
</dbReference>
<keyword evidence="11" id="KW-1185">Reference proteome</keyword>
<keyword evidence="6" id="KW-0506">mRNA capping</keyword>
<dbReference type="PANTHER" id="PTHR10367">
    <property type="entry name" value="MRNA-CAPPING ENZYME"/>
    <property type="match status" value="1"/>
</dbReference>